<name>A0A5N5TJB0_9CRUS</name>
<organism evidence="1 2">
    <name type="scientific">Armadillidium nasatum</name>
    <dbReference type="NCBI Taxonomy" id="96803"/>
    <lineage>
        <taxon>Eukaryota</taxon>
        <taxon>Metazoa</taxon>
        <taxon>Ecdysozoa</taxon>
        <taxon>Arthropoda</taxon>
        <taxon>Crustacea</taxon>
        <taxon>Multicrustacea</taxon>
        <taxon>Malacostraca</taxon>
        <taxon>Eumalacostraca</taxon>
        <taxon>Peracarida</taxon>
        <taxon>Isopoda</taxon>
        <taxon>Oniscidea</taxon>
        <taxon>Crinocheta</taxon>
        <taxon>Armadillidiidae</taxon>
        <taxon>Armadillidium</taxon>
    </lineage>
</organism>
<keyword evidence="2" id="KW-1185">Reference proteome</keyword>
<dbReference type="Proteomes" id="UP000326759">
    <property type="component" value="Unassembled WGS sequence"/>
</dbReference>
<feature type="non-terminal residue" evidence="1">
    <location>
        <position position="1"/>
    </location>
</feature>
<dbReference type="AlphaFoldDB" id="A0A5N5TJB0"/>
<comment type="caution">
    <text evidence="1">The sequence shown here is derived from an EMBL/GenBank/DDBJ whole genome shotgun (WGS) entry which is preliminary data.</text>
</comment>
<dbReference type="EMBL" id="SEYY01001012">
    <property type="protein sequence ID" value="KAB7506065.1"/>
    <property type="molecule type" value="Genomic_DNA"/>
</dbReference>
<evidence type="ECO:0000313" key="1">
    <source>
        <dbReference type="EMBL" id="KAB7506065.1"/>
    </source>
</evidence>
<proteinExistence type="predicted"/>
<gene>
    <name evidence="1" type="ORF">Anas_08084</name>
</gene>
<feature type="non-terminal residue" evidence="1">
    <location>
        <position position="137"/>
    </location>
</feature>
<protein>
    <submittedName>
        <fullName evidence="1">Uncharacterized protein</fullName>
    </submittedName>
</protein>
<evidence type="ECO:0000313" key="2">
    <source>
        <dbReference type="Proteomes" id="UP000326759"/>
    </source>
</evidence>
<accession>A0A5N5TJB0</accession>
<reference evidence="1 2" key="1">
    <citation type="journal article" date="2019" name="PLoS Biol.">
        <title>Sex chromosomes control vertical transmission of feminizing Wolbachia symbionts in an isopod.</title>
        <authorList>
            <person name="Becking T."/>
            <person name="Chebbi M.A."/>
            <person name="Giraud I."/>
            <person name="Moumen B."/>
            <person name="Laverre T."/>
            <person name="Caubet Y."/>
            <person name="Peccoud J."/>
            <person name="Gilbert C."/>
            <person name="Cordaux R."/>
        </authorList>
    </citation>
    <scope>NUCLEOTIDE SEQUENCE [LARGE SCALE GENOMIC DNA]</scope>
    <source>
        <strain evidence="1">ANa2</strain>
        <tissue evidence="1">Whole body excluding digestive tract and cuticle</tissue>
    </source>
</reference>
<sequence>EVTFLLYLSLESIDIKNDRNYINKSYKRNLEDIVITETATNYWTLYTPTLVQGINNEVPVIFLTTIFDFENTRYCALPSREESYRLIPFAEESRLPIEDKMSNPKVFYYLNISLLLKGASLDRIFRVSFLHFTFYDK</sequence>